<reference evidence="2" key="1">
    <citation type="submission" date="2015-07" db="EMBL/GenBank/DDBJ databases">
        <title>Discovery of a poly(ethylene terephthalate assimilation.</title>
        <authorList>
            <person name="Yoshida S."/>
            <person name="Hiraga K."/>
            <person name="Takehana T."/>
            <person name="Taniguchi I."/>
            <person name="Yamaji H."/>
            <person name="Maeda Y."/>
            <person name="Toyohara K."/>
            <person name="Miyamoto K."/>
            <person name="Kimura Y."/>
            <person name="Oda K."/>
        </authorList>
    </citation>
    <scope>NUCLEOTIDE SEQUENCE [LARGE SCALE GENOMIC DNA]</scope>
    <source>
        <strain evidence="2">NBRC 110686 / TISTR 2288 / 201-F6</strain>
    </source>
</reference>
<reference evidence="1 2" key="2">
    <citation type="journal article" date="2016" name="Science">
        <title>A bacterium that degrades and assimilates poly(ethylene terephthalate).</title>
        <authorList>
            <person name="Yoshida S."/>
            <person name="Hiraga K."/>
            <person name="Takehana T."/>
            <person name="Taniguchi I."/>
            <person name="Yamaji H."/>
            <person name="Maeda Y."/>
            <person name="Toyohara K."/>
            <person name="Miyamoto K."/>
            <person name="Kimura Y."/>
            <person name="Oda K."/>
        </authorList>
    </citation>
    <scope>NUCLEOTIDE SEQUENCE [LARGE SCALE GENOMIC DNA]</scope>
    <source>
        <strain evidence="2">NBRC 110686 / TISTR 2288 / 201-F6</strain>
    </source>
</reference>
<sequence>MRVTVSLMDPLTKPRSTSVAPASAAWSTKRWSVASGIAKLTKISTFGPALPEVIAAA</sequence>
<dbReference type="EMBL" id="BBYR01000105">
    <property type="protein sequence ID" value="GAP38941.1"/>
    <property type="molecule type" value="Genomic_DNA"/>
</dbReference>
<accession>A0A0K8P8H8</accession>
<comment type="caution">
    <text evidence="1">The sequence shown here is derived from an EMBL/GenBank/DDBJ whole genome shotgun (WGS) entry which is preliminary data.</text>
</comment>
<keyword evidence="2" id="KW-1185">Reference proteome</keyword>
<protein>
    <submittedName>
        <fullName evidence="1">Uncharacterized protein</fullName>
    </submittedName>
</protein>
<evidence type="ECO:0000313" key="2">
    <source>
        <dbReference type="Proteomes" id="UP000037660"/>
    </source>
</evidence>
<proteinExistence type="predicted"/>
<gene>
    <name evidence="1" type="ORF">ISF6_0254</name>
</gene>
<evidence type="ECO:0000313" key="1">
    <source>
        <dbReference type="EMBL" id="GAP38941.1"/>
    </source>
</evidence>
<dbReference type="AlphaFoldDB" id="A0A0K8P8H8"/>
<dbReference type="Proteomes" id="UP000037660">
    <property type="component" value="Unassembled WGS sequence"/>
</dbReference>
<organism evidence="1 2">
    <name type="scientific">Piscinibacter sakaiensis</name>
    <name type="common">Ideonella sakaiensis</name>
    <dbReference type="NCBI Taxonomy" id="1547922"/>
    <lineage>
        <taxon>Bacteria</taxon>
        <taxon>Pseudomonadati</taxon>
        <taxon>Pseudomonadota</taxon>
        <taxon>Betaproteobacteria</taxon>
        <taxon>Burkholderiales</taxon>
        <taxon>Sphaerotilaceae</taxon>
        <taxon>Piscinibacter</taxon>
    </lineage>
</organism>
<name>A0A0K8P8H8_PISS1</name>